<comment type="caution">
    <text evidence="2">The sequence shown here is derived from an EMBL/GenBank/DDBJ whole genome shotgun (WGS) entry which is preliminary data.</text>
</comment>
<name>A0A916WIF7_9HYPH</name>
<feature type="transmembrane region" description="Helical" evidence="1">
    <location>
        <begin position="43"/>
        <end position="63"/>
    </location>
</feature>
<reference evidence="2" key="1">
    <citation type="journal article" date="2014" name="Int. J. Syst. Evol. Microbiol.">
        <title>Complete genome sequence of Corynebacterium casei LMG S-19264T (=DSM 44701T), isolated from a smear-ripened cheese.</title>
        <authorList>
            <consortium name="US DOE Joint Genome Institute (JGI-PGF)"/>
            <person name="Walter F."/>
            <person name="Albersmeier A."/>
            <person name="Kalinowski J."/>
            <person name="Ruckert C."/>
        </authorList>
    </citation>
    <scope>NUCLEOTIDE SEQUENCE</scope>
    <source>
        <strain evidence="2">CGMCC 1.15082</strain>
    </source>
</reference>
<proteinExistence type="predicted"/>
<keyword evidence="1" id="KW-1133">Transmembrane helix</keyword>
<evidence type="ECO:0000313" key="3">
    <source>
        <dbReference type="Proteomes" id="UP000646478"/>
    </source>
</evidence>
<organism evidence="2 3">
    <name type="scientific">Brucella endophytica</name>
    <dbReference type="NCBI Taxonomy" id="1963359"/>
    <lineage>
        <taxon>Bacteria</taxon>
        <taxon>Pseudomonadati</taxon>
        <taxon>Pseudomonadota</taxon>
        <taxon>Alphaproteobacteria</taxon>
        <taxon>Hyphomicrobiales</taxon>
        <taxon>Brucellaceae</taxon>
        <taxon>Brucella/Ochrobactrum group</taxon>
        <taxon>Brucella</taxon>
    </lineage>
</organism>
<protein>
    <submittedName>
        <fullName evidence="2">Uncharacterized protein</fullName>
    </submittedName>
</protein>
<evidence type="ECO:0000313" key="2">
    <source>
        <dbReference type="EMBL" id="GGB00394.1"/>
    </source>
</evidence>
<sequence>MIKEILAFLGVALTLVRPTAIIAALDGLALSAWVIVRYRGTKLLAVCAFVAAICIASMGQAAVPRPDRPMVLSAEQPIAIQPAPTKVKTKRCYSQVYRFGDDVLTVVRCEG</sequence>
<dbReference type="RefSeq" id="WP_188825074.1">
    <property type="nucleotide sequence ID" value="NZ_BMHH01000013.1"/>
</dbReference>
<gene>
    <name evidence="2" type="ORF">GCM10011491_30740</name>
</gene>
<dbReference type="AlphaFoldDB" id="A0A916WIF7"/>
<accession>A0A916WIF7</accession>
<reference evidence="2" key="2">
    <citation type="submission" date="2020-09" db="EMBL/GenBank/DDBJ databases">
        <authorList>
            <person name="Sun Q."/>
            <person name="Zhou Y."/>
        </authorList>
    </citation>
    <scope>NUCLEOTIDE SEQUENCE</scope>
    <source>
        <strain evidence="2">CGMCC 1.15082</strain>
    </source>
</reference>
<keyword evidence="1" id="KW-0472">Membrane</keyword>
<evidence type="ECO:0000256" key="1">
    <source>
        <dbReference type="SAM" id="Phobius"/>
    </source>
</evidence>
<dbReference type="Proteomes" id="UP000646478">
    <property type="component" value="Unassembled WGS sequence"/>
</dbReference>
<keyword evidence="1" id="KW-0812">Transmembrane</keyword>
<keyword evidence="3" id="KW-1185">Reference proteome</keyword>
<dbReference type="EMBL" id="BMHH01000013">
    <property type="protein sequence ID" value="GGB00394.1"/>
    <property type="molecule type" value="Genomic_DNA"/>
</dbReference>